<name>A0A3M8PVW0_9GAMM</name>
<comment type="caution">
    <text evidence="2">The sequence shown here is derived from an EMBL/GenBank/DDBJ whole genome shotgun (WGS) entry which is preliminary data.</text>
</comment>
<evidence type="ECO:0000313" key="3">
    <source>
        <dbReference type="Proteomes" id="UP000280507"/>
    </source>
</evidence>
<dbReference type="RefSeq" id="WP_123096728.1">
    <property type="nucleotide sequence ID" value="NZ_RIZG01000013.1"/>
</dbReference>
<evidence type="ECO:0000256" key="1">
    <source>
        <dbReference type="SAM" id="Phobius"/>
    </source>
</evidence>
<dbReference type="AlphaFoldDB" id="A0A3M8PVW0"/>
<keyword evidence="1" id="KW-0472">Membrane</keyword>
<organism evidence="2 3">
    <name type="scientific">Marinomonas hwangdonensis</name>
    <dbReference type="NCBI Taxonomy" id="1053647"/>
    <lineage>
        <taxon>Bacteria</taxon>
        <taxon>Pseudomonadati</taxon>
        <taxon>Pseudomonadota</taxon>
        <taxon>Gammaproteobacteria</taxon>
        <taxon>Oceanospirillales</taxon>
        <taxon>Oceanospirillaceae</taxon>
        <taxon>Marinomonas</taxon>
    </lineage>
</organism>
<evidence type="ECO:0000313" key="2">
    <source>
        <dbReference type="EMBL" id="RNF48077.1"/>
    </source>
</evidence>
<gene>
    <name evidence="2" type="ORF">EBI00_14875</name>
</gene>
<reference evidence="2 3" key="1">
    <citation type="journal article" date="2012" name="Int. J. Syst. Evol. Microbiol.">
        <title>Marinomonas hwangdonensis sp. nov., isolated from seawater.</title>
        <authorList>
            <person name="Jung Y.T."/>
            <person name="Oh T.K."/>
            <person name="Yoon J.H."/>
        </authorList>
    </citation>
    <scope>NUCLEOTIDE SEQUENCE [LARGE SCALE GENOMIC DNA]</scope>
    <source>
        <strain evidence="2 3">HDW-15</strain>
    </source>
</reference>
<dbReference type="EMBL" id="RIZG01000013">
    <property type="protein sequence ID" value="RNF48077.1"/>
    <property type="molecule type" value="Genomic_DNA"/>
</dbReference>
<dbReference type="Proteomes" id="UP000280507">
    <property type="component" value="Unassembled WGS sequence"/>
</dbReference>
<protein>
    <submittedName>
        <fullName evidence="2">Uncharacterized protein</fullName>
    </submittedName>
</protein>
<keyword evidence="1" id="KW-1133">Transmembrane helix</keyword>
<keyword evidence="1" id="KW-0812">Transmembrane</keyword>
<feature type="transmembrane region" description="Helical" evidence="1">
    <location>
        <begin position="12"/>
        <end position="31"/>
    </location>
</feature>
<sequence>MKSLSSRIIKQVSSVGIGAGTVVSFISDFLIPIAPFALWLGLASLTLFIIMALFRLAVPTSKPPVGYEGIWFAPVALSTIFFSIVCLTTYYYSIQYKSIEGENKGFLASNIEVVEVLQNQSLSLEIIKEIQEKILSENEKTNTTLEVSKEALLDSLNEQIKINEAINKSKNLLAISLEEQLKINEVLSSSNKTLIEQKEIQKNIYESAIKNLENNISINNKTKNIEAATFLSFKSLKESLISGDLNTLKEFSSKNVDLGSVNKKASEYESPMIIEMVHQNKKNPEEILEYLLSLDAVDLEEEHKLSLFSNVMYYPFWQLFIERTVEVDDYIVKGASFKSMQKGMEKKYGYIIPDALEEKYYQTVPSGAENFDSKNKKYYYSGAWLNSNAISISITLYSASLISENKKAVDFLEKRKANKIGFYLMPSGVKILLDPKFLKI</sequence>
<accession>A0A3M8PVW0</accession>
<feature type="transmembrane region" description="Helical" evidence="1">
    <location>
        <begin position="37"/>
        <end position="58"/>
    </location>
</feature>
<proteinExistence type="predicted"/>
<feature type="transmembrane region" description="Helical" evidence="1">
    <location>
        <begin position="70"/>
        <end position="92"/>
    </location>
</feature>
<keyword evidence="3" id="KW-1185">Reference proteome</keyword>